<accession>A0ACC0ME84</accession>
<proteinExistence type="predicted"/>
<sequence>MFIPIARLPFLEFSYETMEITRKIRKLDTNTDGNLDLISDLPRHIIDCVLNRLPLHDAVRTSILSRKWRGYWATLRHLDLGYEFYLFIKDAVENKFYRYDILLHDKYKYEYKRIISRIFMLHIGPLVKVNLYIPKLDASEHPLRDTDLWILYLSRKNIKELTLTYKNRERHLLPRCFFSCRDLTHLELRNIVLEPPPNFKGFRNLLAIQCTGVKFKANMFESLMYGSPLLQKLVFENCSGMNHFKVSAPNLEILRFEDNRRFKTIGFENVPKLADVTISTLYTEVDHFAKSPHLLEFLTSLPKVTRLSLNGDFLRLLAGDTLPQQLPTTVVEGLKYLKLNSLDFANFDEVSCALCLIRNAPNLKQLEIQACTTREDTLAPKWGYMEAGAPFGCTLDGLRVVKMKLIRGFKPELEFVQFLLANSPFLEKMSIDWSLYTGHSQAQRKLILDMATELIRCYRAASPTVDISLG</sequence>
<name>A0ACC0ME84_RHOML</name>
<comment type="caution">
    <text evidence="1">The sequence shown here is derived from an EMBL/GenBank/DDBJ whole genome shotgun (WGS) entry which is preliminary data.</text>
</comment>
<evidence type="ECO:0000313" key="1">
    <source>
        <dbReference type="EMBL" id="KAI8539285.1"/>
    </source>
</evidence>
<dbReference type="Proteomes" id="UP001062846">
    <property type="component" value="Chromosome 9"/>
</dbReference>
<dbReference type="EMBL" id="CM046396">
    <property type="protein sequence ID" value="KAI8539285.1"/>
    <property type="molecule type" value="Genomic_DNA"/>
</dbReference>
<organism evidence="1 2">
    <name type="scientific">Rhododendron molle</name>
    <name type="common">Chinese azalea</name>
    <name type="synonym">Azalea mollis</name>
    <dbReference type="NCBI Taxonomy" id="49168"/>
    <lineage>
        <taxon>Eukaryota</taxon>
        <taxon>Viridiplantae</taxon>
        <taxon>Streptophyta</taxon>
        <taxon>Embryophyta</taxon>
        <taxon>Tracheophyta</taxon>
        <taxon>Spermatophyta</taxon>
        <taxon>Magnoliopsida</taxon>
        <taxon>eudicotyledons</taxon>
        <taxon>Gunneridae</taxon>
        <taxon>Pentapetalae</taxon>
        <taxon>asterids</taxon>
        <taxon>Ericales</taxon>
        <taxon>Ericaceae</taxon>
        <taxon>Ericoideae</taxon>
        <taxon>Rhodoreae</taxon>
        <taxon>Rhododendron</taxon>
    </lineage>
</organism>
<protein>
    <submittedName>
        <fullName evidence="1">Uncharacterized protein</fullName>
    </submittedName>
</protein>
<keyword evidence="2" id="KW-1185">Reference proteome</keyword>
<evidence type="ECO:0000313" key="2">
    <source>
        <dbReference type="Proteomes" id="UP001062846"/>
    </source>
</evidence>
<gene>
    <name evidence="1" type="ORF">RHMOL_Rhmol09G0169900</name>
</gene>
<reference evidence="1" key="1">
    <citation type="submission" date="2022-02" db="EMBL/GenBank/DDBJ databases">
        <title>Plant Genome Project.</title>
        <authorList>
            <person name="Zhang R.-G."/>
        </authorList>
    </citation>
    <scope>NUCLEOTIDE SEQUENCE</scope>
    <source>
        <strain evidence="1">AT1</strain>
    </source>
</reference>